<dbReference type="InterPro" id="IPR003593">
    <property type="entry name" value="AAA+_ATPase"/>
</dbReference>
<proteinExistence type="inferred from homology"/>
<dbReference type="Gene3D" id="3.40.50.300">
    <property type="entry name" value="P-loop containing nucleotide triphosphate hydrolases"/>
    <property type="match status" value="1"/>
</dbReference>
<comment type="caution">
    <text evidence="10">The sequence shown here is derived from an EMBL/GenBank/DDBJ whole genome shotgun (WGS) entry which is preliminary data.</text>
</comment>
<evidence type="ECO:0000259" key="9">
    <source>
        <dbReference type="PROSITE" id="PS50893"/>
    </source>
</evidence>
<dbReference type="PANTHER" id="PTHR43553">
    <property type="entry name" value="HEAVY METAL TRANSPORTER"/>
    <property type="match status" value="1"/>
</dbReference>
<keyword evidence="4" id="KW-1003">Cell membrane</keyword>
<evidence type="ECO:0000256" key="8">
    <source>
        <dbReference type="ARBA" id="ARBA00023136"/>
    </source>
</evidence>
<keyword evidence="8" id="KW-0472">Membrane</keyword>
<dbReference type="InterPro" id="IPR015856">
    <property type="entry name" value="ABC_transpr_CbiO/EcfA_su"/>
</dbReference>
<dbReference type="GO" id="GO:0042626">
    <property type="term" value="F:ATPase-coupled transmembrane transporter activity"/>
    <property type="evidence" value="ECO:0007669"/>
    <property type="project" value="TreeGrafter"/>
</dbReference>
<reference evidence="10" key="1">
    <citation type="journal article" date="2021" name="PeerJ">
        <title>Extensive microbial diversity within the chicken gut microbiome revealed by metagenomics and culture.</title>
        <authorList>
            <person name="Gilroy R."/>
            <person name="Ravi A."/>
            <person name="Getino M."/>
            <person name="Pursley I."/>
            <person name="Horton D.L."/>
            <person name="Alikhan N.F."/>
            <person name="Baker D."/>
            <person name="Gharbi K."/>
            <person name="Hall N."/>
            <person name="Watson M."/>
            <person name="Adriaenssens E.M."/>
            <person name="Foster-Nyarko E."/>
            <person name="Jarju S."/>
            <person name="Secka A."/>
            <person name="Antonio M."/>
            <person name="Oren A."/>
            <person name="Chaudhuri R.R."/>
            <person name="La Ragione R."/>
            <person name="Hildebrand F."/>
            <person name="Pallen M.J."/>
        </authorList>
    </citation>
    <scope>NUCLEOTIDE SEQUENCE</scope>
    <source>
        <strain evidence="10">ChiSjej5B23-16112</strain>
    </source>
</reference>
<dbReference type="InterPro" id="IPR003439">
    <property type="entry name" value="ABC_transporter-like_ATP-bd"/>
</dbReference>
<evidence type="ECO:0000313" key="10">
    <source>
        <dbReference type="EMBL" id="HJF93957.1"/>
    </source>
</evidence>
<gene>
    <name evidence="10" type="ORF">K8V82_04105</name>
</gene>
<evidence type="ECO:0000256" key="6">
    <source>
        <dbReference type="ARBA" id="ARBA00022840"/>
    </source>
</evidence>
<dbReference type="CDD" id="cd03225">
    <property type="entry name" value="ABC_cobalt_CbiO_domain1"/>
    <property type="match status" value="1"/>
</dbReference>
<dbReference type="FunFam" id="3.40.50.300:FF:000224">
    <property type="entry name" value="Energy-coupling factor transporter ATP-binding protein EcfA"/>
    <property type="match status" value="1"/>
</dbReference>
<keyword evidence="6" id="KW-0067">ATP-binding</keyword>
<dbReference type="SMART" id="SM00382">
    <property type="entry name" value="AAA"/>
    <property type="match status" value="1"/>
</dbReference>
<evidence type="ECO:0000256" key="3">
    <source>
        <dbReference type="ARBA" id="ARBA00022448"/>
    </source>
</evidence>
<dbReference type="GO" id="GO:0043190">
    <property type="term" value="C:ATP-binding cassette (ABC) transporter complex"/>
    <property type="evidence" value="ECO:0007669"/>
    <property type="project" value="TreeGrafter"/>
</dbReference>
<dbReference type="NCBIfam" id="TIGR04520">
    <property type="entry name" value="ECF_ATPase_1"/>
    <property type="match status" value="1"/>
</dbReference>
<comment type="similarity">
    <text evidence="2">Belongs to the ABC transporter superfamily.</text>
</comment>
<evidence type="ECO:0000256" key="7">
    <source>
        <dbReference type="ARBA" id="ARBA00022967"/>
    </source>
</evidence>
<feature type="domain" description="ABC transporter" evidence="9">
    <location>
        <begin position="2"/>
        <end position="245"/>
    </location>
</feature>
<dbReference type="AlphaFoldDB" id="A0A921LFS9"/>
<organism evidence="10 11">
    <name type="scientific">Lachnoclostridium phocaeense</name>
    <dbReference type="NCBI Taxonomy" id="1871021"/>
    <lineage>
        <taxon>Bacteria</taxon>
        <taxon>Bacillati</taxon>
        <taxon>Bacillota</taxon>
        <taxon>Clostridia</taxon>
        <taxon>Lachnospirales</taxon>
        <taxon>Lachnospiraceae</taxon>
    </lineage>
</organism>
<dbReference type="GO" id="GO:0005524">
    <property type="term" value="F:ATP binding"/>
    <property type="evidence" value="ECO:0007669"/>
    <property type="project" value="UniProtKB-KW"/>
</dbReference>
<dbReference type="InterPro" id="IPR050095">
    <property type="entry name" value="ECF_ABC_transporter_ATP-bd"/>
</dbReference>
<dbReference type="PROSITE" id="PS50893">
    <property type="entry name" value="ABC_TRANSPORTER_2"/>
    <property type="match status" value="1"/>
</dbReference>
<accession>A0A921LFS9</accession>
<evidence type="ECO:0000313" key="11">
    <source>
        <dbReference type="Proteomes" id="UP000769156"/>
    </source>
</evidence>
<dbReference type="Pfam" id="PF00005">
    <property type="entry name" value="ABC_tran"/>
    <property type="match status" value="1"/>
</dbReference>
<dbReference type="EMBL" id="DYVY01000064">
    <property type="protein sequence ID" value="HJF93957.1"/>
    <property type="molecule type" value="Genomic_DNA"/>
</dbReference>
<sequence>MIKVSNLVHSYLKYGKTEEDTISVKALDHVDMEIDKGEFIAIIGHNGSGKSTLAKHFNGLLFPAEGTVWINELPTSDHKNLGQIRRTVCMVFQNPDNQIIGATVEEDISFGLENMQIPREQMQDRIDRSLEAVRMTDKRQANPGSLSGGQKQKTAIAGAVAVSPECLVLDEATAMLDPKARREVIGIARELNEKQGITIILITHFMDEVTHADKIFVMDHGIVAESGTPEELFREPELLEKYRMELPPVTRLAYSLRKKGLPVRLPVMEPEDLAEQMERIYRGEQIC</sequence>
<protein>
    <submittedName>
        <fullName evidence="10">Energy-coupling factor transporter ATPase</fullName>
    </submittedName>
</protein>
<dbReference type="SUPFAM" id="SSF52540">
    <property type="entry name" value="P-loop containing nucleoside triphosphate hydrolases"/>
    <property type="match status" value="1"/>
</dbReference>
<dbReference type="PANTHER" id="PTHR43553:SF24">
    <property type="entry name" value="ENERGY-COUPLING FACTOR TRANSPORTER ATP-BINDING PROTEIN ECFA1"/>
    <property type="match status" value="1"/>
</dbReference>
<evidence type="ECO:0000256" key="1">
    <source>
        <dbReference type="ARBA" id="ARBA00004202"/>
    </source>
</evidence>
<name>A0A921LFS9_9FIRM</name>
<dbReference type="GO" id="GO:0016887">
    <property type="term" value="F:ATP hydrolysis activity"/>
    <property type="evidence" value="ECO:0007669"/>
    <property type="project" value="InterPro"/>
</dbReference>
<keyword evidence="5" id="KW-0547">Nucleotide-binding</keyword>
<dbReference type="InterPro" id="IPR027417">
    <property type="entry name" value="P-loop_NTPase"/>
</dbReference>
<comment type="subcellular location">
    <subcellularLocation>
        <location evidence="1">Cell membrane</location>
        <topology evidence="1">Peripheral membrane protein</topology>
    </subcellularLocation>
</comment>
<evidence type="ECO:0000256" key="2">
    <source>
        <dbReference type="ARBA" id="ARBA00005417"/>
    </source>
</evidence>
<keyword evidence="7" id="KW-1278">Translocase</keyword>
<dbReference type="InterPro" id="IPR030947">
    <property type="entry name" value="EcfA_1"/>
</dbReference>
<evidence type="ECO:0000256" key="5">
    <source>
        <dbReference type="ARBA" id="ARBA00022741"/>
    </source>
</evidence>
<dbReference type="Proteomes" id="UP000769156">
    <property type="component" value="Unassembled WGS sequence"/>
</dbReference>
<reference evidence="10" key="2">
    <citation type="submission" date="2021-09" db="EMBL/GenBank/DDBJ databases">
        <authorList>
            <person name="Gilroy R."/>
        </authorList>
    </citation>
    <scope>NUCLEOTIDE SEQUENCE</scope>
    <source>
        <strain evidence="10">ChiSjej5B23-16112</strain>
    </source>
</reference>
<keyword evidence="3" id="KW-0813">Transport</keyword>
<evidence type="ECO:0000256" key="4">
    <source>
        <dbReference type="ARBA" id="ARBA00022475"/>
    </source>
</evidence>